<dbReference type="OrthoDB" id="9768183at2"/>
<comment type="similarity">
    <text evidence="1">Belongs to the bacterial solute-binding protein 3 family.</text>
</comment>
<evidence type="ECO:0000256" key="1">
    <source>
        <dbReference type="ARBA" id="ARBA00010333"/>
    </source>
</evidence>
<accession>A0A2A5JMJ3</accession>
<organism evidence="5 6">
    <name type="scientific">Pseudoalteromonas piscicida</name>
    <dbReference type="NCBI Taxonomy" id="43662"/>
    <lineage>
        <taxon>Bacteria</taxon>
        <taxon>Pseudomonadati</taxon>
        <taxon>Pseudomonadota</taxon>
        <taxon>Gammaproteobacteria</taxon>
        <taxon>Alteromonadales</taxon>
        <taxon>Pseudoalteromonadaceae</taxon>
        <taxon>Pseudoalteromonas</taxon>
    </lineage>
</organism>
<dbReference type="PROSITE" id="PS51257">
    <property type="entry name" value="PROKAR_LIPOPROTEIN"/>
    <property type="match status" value="1"/>
</dbReference>
<dbReference type="EMBL" id="NKHF01000077">
    <property type="protein sequence ID" value="PCK30648.1"/>
    <property type="molecule type" value="Genomic_DNA"/>
</dbReference>
<dbReference type="SMART" id="SM00062">
    <property type="entry name" value="PBPb"/>
    <property type="match status" value="1"/>
</dbReference>
<comment type="caution">
    <text evidence="5">The sequence shown here is derived from an EMBL/GenBank/DDBJ whole genome shotgun (WGS) entry which is preliminary data.</text>
</comment>
<dbReference type="SUPFAM" id="SSF53850">
    <property type="entry name" value="Periplasmic binding protein-like II"/>
    <property type="match status" value="1"/>
</dbReference>
<dbReference type="InterPro" id="IPR001638">
    <property type="entry name" value="Solute-binding_3/MltF_N"/>
</dbReference>
<dbReference type="PANTHER" id="PTHR35936">
    <property type="entry name" value="MEMBRANE-BOUND LYTIC MUREIN TRANSGLYCOSYLASE F"/>
    <property type="match status" value="1"/>
</dbReference>
<feature type="domain" description="Solute-binding protein family 3/N-terminal" evidence="4">
    <location>
        <begin position="19"/>
        <end position="248"/>
    </location>
</feature>
<dbReference type="Gene3D" id="3.40.190.10">
    <property type="entry name" value="Periplasmic binding protein-like II"/>
    <property type="match status" value="2"/>
</dbReference>
<keyword evidence="2 3" id="KW-0732">Signal</keyword>
<evidence type="ECO:0000259" key="4">
    <source>
        <dbReference type="SMART" id="SM00062"/>
    </source>
</evidence>
<reference evidence="6" key="1">
    <citation type="journal article" date="2019" name="Genome Announc.">
        <title>Draft Genome Sequence of Pseudoalteromonas piscicida Strain 36Y ROTHPW, an Hypersaline Seawater Isolate from the South Coast of Sonora, Mexico.</title>
        <authorList>
            <person name="Sanchez-Diaz R."/>
            <person name="Molina-Garza Z.J."/>
            <person name="Cruz-Suarez L.E."/>
            <person name="Selvin J."/>
            <person name="Kiran G.S."/>
            <person name="Ibarra-Gamez J.C."/>
            <person name="Gomez-Gil B."/>
            <person name="Galaviz-Silva L."/>
        </authorList>
    </citation>
    <scope>NUCLEOTIDE SEQUENCE [LARGE SCALE GENOMIC DNA]</scope>
    <source>
        <strain evidence="6">36Y_RITHPW</strain>
    </source>
</reference>
<feature type="signal peptide" evidence="3">
    <location>
        <begin position="1"/>
        <end position="17"/>
    </location>
</feature>
<dbReference type="AlphaFoldDB" id="A0A2A5JMJ3"/>
<keyword evidence="6" id="KW-1185">Reference proteome</keyword>
<dbReference type="Proteomes" id="UP000228621">
    <property type="component" value="Unassembled WGS sequence"/>
</dbReference>
<feature type="chain" id="PRO_5012269479" evidence="3">
    <location>
        <begin position="18"/>
        <end position="248"/>
    </location>
</feature>
<name>A0A2A5JMJ3_PSEO7</name>
<dbReference type="RefSeq" id="WP_099643201.1">
    <property type="nucleotide sequence ID" value="NZ_JAQPZX010000026.1"/>
</dbReference>
<sequence>MSRLLWLFALLCHSAFSCELIVRFENYAAQSTLDEKLVWHGMDVDFAKALLDEAGCGYRFVSIPWGRALKLLQEGEIDLILSVSKTPAREQYAYFVGPQRMETIVFAMNTEQPYQLDTLESLFNLPKPIAIHRDAFYGEAFMERLAQRTERETQFIYVPDNQVKLTLLKKGRIAGFLEEKFNVLYQSKSNPDFEKLTINPFIINEMPVYYAFSKKRTSNERLQRLNQAFERLKRSGKLSQISAKYGVN</sequence>
<evidence type="ECO:0000313" key="6">
    <source>
        <dbReference type="Proteomes" id="UP000228621"/>
    </source>
</evidence>
<evidence type="ECO:0000313" key="5">
    <source>
        <dbReference type="EMBL" id="PCK30648.1"/>
    </source>
</evidence>
<evidence type="ECO:0000256" key="3">
    <source>
        <dbReference type="SAM" id="SignalP"/>
    </source>
</evidence>
<proteinExistence type="inferred from homology"/>
<dbReference type="PANTHER" id="PTHR35936:SF25">
    <property type="entry name" value="ABC TRANSPORTER SUBSTRATE-BINDING PROTEIN"/>
    <property type="match status" value="1"/>
</dbReference>
<evidence type="ECO:0000256" key="2">
    <source>
        <dbReference type="ARBA" id="ARBA00022729"/>
    </source>
</evidence>
<gene>
    <name evidence="5" type="ORF">CEX98_16890</name>
</gene>
<dbReference type="Pfam" id="PF00497">
    <property type="entry name" value="SBP_bac_3"/>
    <property type="match status" value="1"/>
</dbReference>
<protein>
    <submittedName>
        <fullName evidence="5">ABC transporter substrate-binding protein</fullName>
    </submittedName>
</protein>